<evidence type="ECO:0000313" key="2">
    <source>
        <dbReference type="EMBL" id="OIQ58688.1"/>
    </source>
</evidence>
<name>A0A1J5NK21_NEOTH</name>
<comment type="caution">
    <text evidence="2">The sequence shown here is derived from an EMBL/GenBank/DDBJ whole genome shotgun (WGS) entry which is preliminary data.</text>
</comment>
<accession>A0A1J5NK21</accession>
<dbReference type="EMBL" id="MDDC01000012">
    <property type="protein sequence ID" value="OIQ58688.1"/>
    <property type="molecule type" value="Genomic_DNA"/>
</dbReference>
<reference evidence="2 3" key="1">
    <citation type="submission" date="2016-08" db="EMBL/GenBank/DDBJ databases">
        <title>Genome-based comparison of Moorella thermoacetic strains.</title>
        <authorList>
            <person name="Poehlein A."/>
            <person name="Bengelsdorf F.R."/>
            <person name="Esser C."/>
            <person name="Duerre P."/>
            <person name="Daniel R."/>
        </authorList>
    </citation>
    <scope>NUCLEOTIDE SEQUENCE [LARGE SCALE GENOMIC DNA]</scope>
    <source>
        <strain evidence="2 3">DSM 21394</strain>
    </source>
</reference>
<organism evidence="2 3">
    <name type="scientific">Neomoorella thermoacetica</name>
    <name type="common">Clostridium thermoaceticum</name>
    <dbReference type="NCBI Taxonomy" id="1525"/>
    <lineage>
        <taxon>Bacteria</taxon>
        <taxon>Bacillati</taxon>
        <taxon>Bacillota</taxon>
        <taxon>Clostridia</taxon>
        <taxon>Neomoorellales</taxon>
        <taxon>Neomoorellaceae</taxon>
        <taxon>Neomoorella</taxon>
    </lineage>
</organism>
<feature type="transmembrane region" description="Helical" evidence="1">
    <location>
        <begin position="6"/>
        <end position="29"/>
    </location>
</feature>
<keyword evidence="1" id="KW-1133">Transmembrane helix</keyword>
<sequence>MEDLISQGLIVGILATGIRLATPFLLAALGEMFT</sequence>
<protein>
    <submittedName>
        <fullName evidence="2">Uncharacterized protein</fullName>
    </submittedName>
</protein>
<evidence type="ECO:0000313" key="3">
    <source>
        <dbReference type="Proteomes" id="UP000182811"/>
    </source>
</evidence>
<dbReference type="AlphaFoldDB" id="A0A1J5NK21"/>
<evidence type="ECO:0000256" key="1">
    <source>
        <dbReference type="SAM" id="Phobius"/>
    </source>
</evidence>
<keyword evidence="1" id="KW-0812">Transmembrane</keyword>
<gene>
    <name evidence="2" type="ORF">MOTE_16800</name>
</gene>
<proteinExistence type="predicted"/>
<dbReference type="Proteomes" id="UP000182811">
    <property type="component" value="Unassembled WGS sequence"/>
</dbReference>
<keyword evidence="1" id="KW-0472">Membrane</keyword>